<reference evidence="14 15" key="1">
    <citation type="submission" date="2018-08" db="EMBL/GenBank/DDBJ databases">
        <title>Draft genome of the lignicolous fungus Coniochaeta pulveracea.</title>
        <authorList>
            <person name="Borstlap C.J."/>
            <person name="De Witt R.N."/>
            <person name="Botha A."/>
            <person name="Volschenk H."/>
        </authorList>
    </citation>
    <scope>NUCLEOTIDE SEQUENCE [LARGE SCALE GENOMIC DNA]</scope>
    <source>
        <strain evidence="14 15">CAB683</strain>
    </source>
</reference>
<feature type="compositionally biased region" description="Low complexity" evidence="13">
    <location>
        <begin position="453"/>
        <end position="464"/>
    </location>
</feature>
<comment type="catalytic activity">
    <reaction evidence="11">
        <text>a 1,2-diacyl-sn-glycero-3-phosphoethanolamine(in) = a 1,2-diacyl-sn-glycero-3-phosphoethanolamine(out)</text>
        <dbReference type="Rhea" id="RHEA:38895"/>
        <dbReference type="ChEBI" id="CHEBI:64612"/>
    </reaction>
</comment>
<dbReference type="GO" id="GO:0061908">
    <property type="term" value="C:phagophore"/>
    <property type="evidence" value="ECO:0007669"/>
    <property type="project" value="TreeGrafter"/>
</dbReference>
<dbReference type="GO" id="GO:0034045">
    <property type="term" value="C:phagophore assembly site membrane"/>
    <property type="evidence" value="ECO:0007669"/>
    <property type="project" value="UniProtKB-SubCell"/>
</dbReference>
<dbReference type="PANTHER" id="PTHR13190:SF1">
    <property type="entry name" value="AUTOPHAGY-RELATED 2, ISOFORM A"/>
    <property type="match status" value="1"/>
</dbReference>
<evidence type="ECO:0000256" key="3">
    <source>
        <dbReference type="ARBA" id="ARBA00009714"/>
    </source>
</evidence>
<dbReference type="GO" id="GO:0034727">
    <property type="term" value="P:piecemeal microautophagy of the nucleus"/>
    <property type="evidence" value="ECO:0007669"/>
    <property type="project" value="TreeGrafter"/>
</dbReference>
<evidence type="ECO:0000256" key="6">
    <source>
        <dbReference type="ARBA" id="ARBA00022824"/>
    </source>
</evidence>
<dbReference type="EMBL" id="QVQW01000001">
    <property type="protein sequence ID" value="RKU49624.1"/>
    <property type="molecule type" value="Genomic_DNA"/>
</dbReference>
<feature type="compositionally biased region" description="Basic and acidic residues" evidence="13">
    <location>
        <begin position="395"/>
        <end position="409"/>
    </location>
</feature>
<keyword evidence="9" id="KW-0472">Membrane</keyword>
<feature type="compositionally biased region" description="Low complexity" evidence="13">
    <location>
        <begin position="289"/>
        <end position="303"/>
    </location>
</feature>
<evidence type="ECO:0000256" key="5">
    <source>
        <dbReference type="ARBA" id="ARBA00022448"/>
    </source>
</evidence>
<feature type="region of interest" description="Disordered" evidence="13">
    <location>
        <begin position="289"/>
        <end position="338"/>
    </location>
</feature>
<accession>A0A420YP10</accession>
<feature type="compositionally biased region" description="Basic and acidic residues" evidence="13">
    <location>
        <begin position="579"/>
        <end position="589"/>
    </location>
</feature>
<feature type="compositionally biased region" description="Polar residues" evidence="13">
    <location>
        <begin position="550"/>
        <end position="560"/>
    </location>
</feature>
<gene>
    <name evidence="14" type="primary">ATG2</name>
    <name evidence="14" type="ORF">DL546_009606</name>
</gene>
<dbReference type="GO" id="GO:0061709">
    <property type="term" value="P:reticulophagy"/>
    <property type="evidence" value="ECO:0007669"/>
    <property type="project" value="TreeGrafter"/>
</dbReference>
<evidence type="ECO:0000313" key="15">
    <source>
        <dbReference type="Proteomes" id="UP000275385"/>
    </source>
</evidence>
<evidence type="ECO:0000256" key="4">
    <source>
        <dbReference type="ARBA" id="ARBA00018070"/>
    </source>
</evidence>
<organism evidence="14 15">
    <name type="scientific">Coniochaeta pulveracea</name>
    <dbReference type="NCBI Taxonomy" id="177199"/>
    <lineage>
        <taxon>Eukaryota</taxon>
        <taxon>Fungi</taxon>
        <taxon>Dikarya</taxon>
        <taxon>Ascomycota</taxon>
        <taxon>Pezizomycotina</taxon>
        <taxon>Sordariomycetes</taxon>
        <taxon>Sordariomycetidae</taxon>
        <taxon>Coniochaetales</taxon>
        <taxon>Coniochaetaceae</taxon>
        <taxon>Coniochaeta</taxon>
    </lineage>
</organism>
<keyword evidence="8" id="KW-0445">Lipid transport</keyword>
<feature type="compositionally biased region" description="Pro residues" evidence="13">
    <location>
        <begin position="525"/>
        <end position="537"/>
    </location>
</feature>
<protein>
    <recommendedName>
        <fullName evidence="4">Autophagy-related protein 2</fullName>
    </recommendedName>
</protein>
<feature type="compositionally biased region" description="Basic and acidic residues" evidence="13">
    <location>
        <begin position="540"/>
        <end position="549"/>
    </location>
</feature>
<name>A0A420YP10_9PEZI</name>
<comment type="catalytic activity">
    <reaction evidence="10">
        <text>a 1,2-diacyl-sn-glycero-3-phospho-L-serine(in) = a 1,2-diacyl-sn-glycero-3-phospho-L-serine(out)</text>
        <dbReference type="Rhea" id="RHEA:38663"/>
        <dbReference type="ChEBI" id="CHEBI:57262"/>
    </reaction>
</comment>
<evidence type="ECO:0000256" key="12">
    <source>
        <dbReference type="ARBA" id="ARBA00024631"/>
    </source>
</evidence>
<evidence type="ECO:0000256" key="8">
    <source>
        <dbReference type="ARBA" id="ARBA00023055"/>
    </source>
</evidence>
<comment type="catalytic activity">
    <reaction evidence="12">
        <text>a 1,2-diacyl-sn-glycero-3-phosphocholine(in) = a 1,2-diacyl-sn-glycero-3-phosphocholine(out)</text>
        <dbReference type="Rhea" id="RHEA:38571"/>
        <dbReference type="ChEBI" id="CHEBI:57643"/>
    </reaction>
</comment>
<keyword evidence="15" id="KW-1185">Reference proteome</keyword>
<feature type="region of interest" description="Disordered" evidence="13">
    <location>
        <begin position="1220"/>
        <end position="1249"/>
    </location>
</feature>
<comment type="subcellular location">
    <subcellularLocation>
        <location evidence="1">Endoplasmic reticulum membrane</location>
        <topology evidence="1">Peripheral membrane protein</topology>
    </subcellularLocation>
    <subcellularLocation>
        <location evidence="2">Preautophagosomal structure membrane</location>
        <topology evidence="2">Peripheral membrane protein</topology>
    </subcellularLocation>
</comment>
<evidence type="ECO:0000256" key="1">
    <source>
        <dbReference type="ARBA" id="ARBA00004406"/>
    </source>
</evidence>
<dbReference type="PANTHER" id="PTHR13190">
    <property type="entry name" value="AUTOPHAGY-RELATED 2, ISOFORM A"/>
    <property type="match status" value="1"/>
</dbReference>
<dbReference type="GO" id="GO:0000045">
    <property type="term" value="P:autophagosome assembly"/>
    <property type="evidence" value="ECO:0007669"/>
    <property type="project" value="TreeGrafter"/>
</dbReference>
<proteinExistence type="inferred from homology"/>
<dbReference type="InterPro" id="IPR026849">
    <property type="entry name" value="ATG2"/>
</dbReference>
<keyword evidence="5" id="KW-0813">Transport</keyword>
<dbReference type="GO" id="GO:0043495">
    <property type="term" value="F:protein-membrane adaptor activity"/>
    <property type="evidence" value="ECO:0007669"/>
    <property type="project" value="TreeGrafter"/>
</dbReference>
<dbReference type="GO" id="GO:0005789">
    <property type="term" value="C:endoplasmic reticulum membrane"/>
    <property type="evidence" value="ECO:0007669"/>
    <property type="project" value="UniProtKB-SubCell"/>
</dbReference>
<feature type="compositionally biased region" description="Low complexity" evidence="13">
    <location>
        <begin position="318"/>
        <end position="335"/>
    </location>
</feature>
<dbReference type="GO" id="GO:0006869">
    <property type="term" value="P:lipid transport"/>
    <property type="evidence" value="ECO:0007669"/>
    <property type="project" value="UniProtKB-KW"/>
</dbReference>
<dbReference type="Proteomes" id="UP000275385">
    <property type="component" value="Unassembled WGS sequence"/>
</dbReference>
<evidence type="ECO:0000256" key="11">
    <source>
        <dbReference type="ARBA" id="ARBA00024615"/>
    </source>
</evidence>
<feature type="compositionally biased region" description="Polar residues" evidence="13">
    <location>
        <begin position="306"/>
        <end position="316"/>
    </location>
</feature>
<feature type="compositionally biased region" description="Basic and acidic residues" evidence="13">
    <location>
        <begin position="465"/>
        <end position="474"/>
    </location>
</feature>
<evidence type="ECO:0000256" key="10">
    <source>
        <dbReference type="ARBA" id="ARBA00024479"/>
    </source>
</evidence>
<sequence>MASLFRSFRNSAMPKRLLRYAIARLPLLDVDALDMENLDLALGKNTVAEFRDVGIKLQELAKLLSLPPTFEIQRAKVLVLRVTVPIDFYTSPIIVEVDGVDVRFKVLSKPGRKQRSRRRSKSEIDMGVVPTAADLAQSFLQAQPSSEKKQLQKALAAETHDLGASVAVSDSGSDDDGLAYGTGQGLSLPLFLTDFLQGVVDRTQITIRGLNFQLDVELPSDTTAASPDWATLQLSLEGINVEGVTTTALDEDSQTLKITPREGKRHVTLENIRGSLISEASAFATLERSPSMPSSVASQSPVVTQRGLSRQPTAMNLSHISHSSSHSSSGSSNHSVTDSEVLAQSQYMLQDSEDALGIPYDLGNADEEVEPEVEPPSSFSTPRASVYQDSFPKPSGEHESRSEIIKPELEPWGSDSRGMSSEPYFNNEYGSSNVSHRGIDAESRPLQESTYNSEGSASVSSASSRADDLTQSHLFTHEDAESMYMSAFSVANPAAASVRNAMPGGWDAEESLSPEQARRHHSVSPVPPPVIDEPPLPAAEEEHNLERKTSPVSNLAQTHASAGAHSSDEQPPENPLMHTDVDDAARPLEQDPASNDGETPQDEVPTPRGPTRLVKEITSLASISIYLPSNHQHLHVEAPDLEKSLAPQLPGAFSVHSVASSSSRAATEPTLPSSQPSDNSIEVELAPLGICFDASVGFLLATVISKLLDAFKEQPEPSAAKPQTQPTAAGSSMPDIKFMVERISLLFLEKLPGVADTAERSSASRTAAFDADILLRADFKKLTATMLATDSEHAETTIDAEKFTFGYANDNIISFDRSVSMFESVLNTFPAAGNDISVKLRKSAGDTRCNIDTLPMLVKLDLQRLDETFSWFGGLSSFLSMGSSMTSSVSRSVTSPVRAVKPRGVRFEAPINPDDQSAAKENKITVRINGFHLDLVGRDCSVAVDTSAVKFINREEGTAVQISRSKLSGPYLRNSHADPPVTMNVLNLRLEYISLPQNKDLERLIELITPSKVRFDENGDEIMVDTLLRQRKKGAVLRVTLEQFKANVCKIQQLECLPALAEELAKLGTVTKYLPEDDRPGLLTLALVKSVDLSLDVGGRFGSVNASLKDLDLGLITIPFLVAVAVNEISVDRNKIEELVTTEKAHAGGSQQSLPVLMVRMVDSIEPVVKVRLMGLNIEYRVPTVMDMLGLTPDATPQDCDAGLAASVANLGEHAQAALQGKGNGQGKGKQVQGHPSPDRSSSADTSRPMHLDLTMKDCSIGLNPLGLPSKLVVALTDAHIDVAPPKDDKLGVVAELKKTSVLLLDDVALLDSTHPSEATSRRRVSDASSRQVVQLCSKGFVSICQLSSAKATIQLSKDVHGDQHVDVDVRDNFLVIETCADSTQTLIALANALNPPTPPSKEVKYKTTVMPVQDLLASLTSDAFGKAEGDYDFDNDFGMAQEAVSEADGGEEEYYGGGSSPLQLDSQYYNEANGQEPLFDAGAMSTTSVGTTTQDTADGVLLTSTSSSTHDVAEDSSDDLNIQEDHFGSASVMEGTAHRWNSVKNTYDQPDRTKVARAPLRVCVRDVHVIWNLFDGYDWVRTQDVITKAVHEVEAKAVERRSRSSGRGGPEQDLEEEETVIGDFLFNSIYIGVPSNRDPSQLTQAINNQLNDNATETESVATTAFTSTTARPGGGRHRTKRLKLGRSKYHKITFELKGVDVDLVAFPPGSGETRSSIDVRIKDLDIFDHIHSSTWKKFAMYDQDAGEREMGSSMVHVELLNVQPVQDLAASEIVLKATILPLRLHVDQDALDFITRFFEFKDDSAPVHASPSDVPFIQRAEVNSVPVKLDFKPKRVDYAGLRSGHTTEFMNFLILEDARMVLRHTIIYGVSGFDRLGKTLNDIWMPEIKRNQLPGILAGLAPVRGIVNVGAGVKDLIEIPIKEYKKDGRIFRAVSKGAAAFARTTGTELVKLGAKLAIGTQYVLQNAEGMLARDSSNTAPISADWGEDSTDDFADDDQKKQISLYADQPTGVIQGLRGAYSSLARDLNVARDAIIAVPGEVMESGNATGAAQAVLRRAPTIIFRPALGVSKAIGQTLLGATNTLDPEHRRRMDAKYKKY</sequence>
<comment type="similarity">
    <text evidence="3">Belongs to the ATG2 family.</text>
</comment>
<evidence type="ECO:0000256" key="9">
    <source>
        <dbReference type="ARBA" id="ARBA00023136"/>
    </source>
</evidence>
<comment type="caution">
    <text evidence="14">The sequence shown here is derived from an EMBL/GenBank/DDBJ whole genome shotgun (WGS) entry which is preliminary data.</text>
</comment>
<dbReference type="GO" id="GO:0061723">
    <property type="term" value="P:glycophagy"/>
    <property type="evidence" value="ECO:0007669"/>
    <property type="project" value="TreeGrafter"/>
</dbReference>
<keyword evidence="6" id="KW-0256">Endoplasmic reticulum</keyword>
<evidence type="ECO:0000313" key="14">
    <source>
        <dbReference type="EMBL" id="RKU49624.1"/>
    </source>
</evidence>
<dbReference type="GO" id="GO:0000422">
    <property type="term" value="P:autophagy of mitochondrion"/>
    <property type="evidence" value="ECO:0007669"/>
    <property type="project" value="TreeGrafter"/>
</dbReference>
<keyword evidence="7" id="KW-0072">Autophagy</keyword>
<evidence type="ECO:0000256" key="2">
    <source>
        <dbReference type="ARBA" id="ARBA00004623"/>
    </source>
</evidence>
<feature type="region of interest" description="Disordered" evidence="13">
    <location>
        <begin position="1598"/>
        <end position="1617"/>
    </location>
</feature>
<evidence type="ECO:0000256" key="7">
    <source>
        <dbReference type="ARBA" id="ARBA00023006"/>
    </source>
</evidence>
<feature type="region of interest" description="Disordered" evidence="13">
    <location>
        <begin position="500"/>
        <end position="610"/>
    </location>
</feature>
<dbReference type="GO" id="GO:0032266">
    <property type="term" value="F:phosphatidylinositol-3-phosphate binding"/>
    <property type="evidence" value="ECO:0007669"/>
    <property type="project" value="TreeGrafter"/>
</dbReference>
<dbReference type="OrthoDB" id="18982at2759"/>
<dbReference type="Pfam" id="PF13329">
    <property type="entry name" value="ATG2_CAD"/>
    <property type="match status" value="1"/>
</dbReference>
<feature type="region of interest" description="Disordered" evidence="13">
    <location>
        <begin position="367"/>
        <end position="474"/>
    </location>
</feature>
<evidence type="ECO:0000256" key="13">
    <source>
        <dbReference type="SAM" id="MobiDB-lite"/>
    </source>
</evidence>
<dbReference type="STRING" id="177199.A0A420YP10"/>